<dbReference type="InterPro" id="IPR036318">
    <property type="entry name" value="FAD-bd_PCMH-like_sf"/>
</dbReference>
<organism evidence="7 8">
    <name type="scientific">Asanoa iriomotensis</name>
    <dbReference type="NCBI Taxonomy" id="234613"/>
    <lineage>
        <taxon>Bacteria</taxon>
        <taxon>Bacillati</taxon>
        <taxon>Actinomycetota</taxon>
        <taxon>Actinomycetes</taxon>
        <taxon>Micromonosporales</taxon>
        <taxon>Micromonosporaceae</taxon>
        <taxon>Asanoa</taxon>
    </lineage>
</organism>
<evidence type="ECO:0000256" key="3">
    <source>
        <dbReference type="ARBA" id="ARBA00022630"/>
    </source>
</evidence>
<gene>
    <name evidence="7" type="ORF">Air01nite_13030</name>
</gene>
<dbReference type="InterPro" id="IPR016166">
    <property type="entry name" value="FAD-bd_PCMH"/>
</dbReference>
<evidence type="ECO:0000256" key="5">
    <source>
        <dbReference type="ARBA" id="ARBA00023002"/>
    </source>
</evidence>
<evidence type="ECO:0000256" key="2">
    <source>
        <dbReference type="ARBA" id="ARBA00005466"/>
    </source>
</evidence>
<keyword evidence="8" id="KW-1185">Reference proteome</keyword>
<protein>
    <submittedName>
        <fullName evidence="7">FAD-linked oxidase</fullName>
    </submittedName>
</protein>
<dbReference type="InterPro" id="IPR050416">
    <property type="entry name" value="FAD-linked_Oxidoreductase"/>
</dbReference>
<dbReference type="InterPro" id="IPR012951">
    <property type="entry name" value="BBE"/>
</dbReference>
<dbReference type="Pfam" id="PF01565">
    <property type="entry name" value="FAD_binding_4"/>
    <property type="match status" value="1"/>
</dbReference>
<proteinExistence type="inferred from homology"/>
<sequence>MTDITVRDDVADLARSVAGPVWLPGEDGYAAETATWNLSEAQRPAVVVGATSAGDVRAAVRFAAGHGRPVAVVATGHGAVIDSDGAVMVNVRRMNGITVDTGARAATVGAGVEARNLVEATAEAGLAPLAGSSPNVGVVGYTLGGGLSPTLGRTYGYSADHVRSFEIVTADGELRRVDADHEPDLFWAVRGGKGNFGVVTSLTVDLVPITRLYGGGMYFAAEHAEKAVDAFRRLTAAAPDALSTSLAFLRLPPVDFVPEPLRGRFTVHVRLAYLGSAADGERLVADLRASAPRLVDTVAEMPFTGIDAIHADPVDPLPGYEATTLLRDFPAEAADALLATAGPAVDTQVQVIEVRQLGGALARSPRVANAVGHRDAGYQVQASAVGEPGAVETFRQPLTSVVDAMEPWTTGSAMANFMAVYDMRPDGARRGYEPDAYARLARIKSVYDPANLFRVNLNIPPAG</sequence>
<dbReference type="RefSeq" id="WP_203700972.1">
    <property type="nucleotide sequence ID" value="NZ_BAAALU010000012.1"/>
</dbReference>
<dbReference type="EMBL" id="BONC01000006">
    <property type="protein sequence ID" value="GIF55208.1"/>
    <property type="molecule type" value="Genomic_DNA"/>
</dbReference>
<accession>A0ABQ4BXF0</accession>
<comment type="caution">
    <text evidence="7">The sequence shown here is derived from an EMBL/GenBank/DDBJ whole genome shotgun (WGS) entry which is preliminary data.</text>
</comment>
<evidence type="ECO:0000313" key="7">
    <source>
        <dbReference type="EMBL" id="GIF55208.1"/>
    </source>
</evidence>
<dbReference type="SUPFAM" id="SSF56176">
    <property type="entry name" value="FAD-binding/transporter-associated domain-like"/>
    <property type="match status" value="1"/>
</dbReference>
<evidence type="ECO:0000256" key="4">
    <source>
        <dbReference type="ARBA" id="ARBA00022827"/>
    </source>
</evidence>
<dbReference type="InterPro" id="IPR016167">
    <property type="entry name" value="FAD-bd_PCMH_sub1"/>
</dbReference>
<evidence type="ECO:0000259" key="6">
    <source>
        <dbReference type="PROSITE" id="PS51387"/>
    </source>
</evidence>
<reference evidence="7 8" key="1">
    <citation type="submission" date="2021-01" db="EMBL/GenBank/DDBJ databases">
        <title>Whole genome shotgun sequence of Asanoa iriomotensis NBRC 100142.</title>
        <authorList>
            <person name="Komaki H."/>
            <person name="Tamura T."/>
        </authorList>
    </citation>
    <scope>NUCLEOTIDE SEQUENCE [LARGE SCALE GENOMIC DNA]</scope>
    <source>
        <strain evidence="7 8">NBRC 100142</strain>
    </source>
</reference>
<dbReference type="InterPro" id="IPR006093">
    <property type="entry name" value="Oxy_OxRdtase_FAD_BS"/>
</dbReference>
<dbReference type="Pfam" id="PF08031">
    <property type="entry name" value="BBE"/>
    <property type="match status" value="1"/>
</dbReference>
<comment type="cofactor">
    <cofactor evidence="1">
        <name>FAD</name>
        <dbReference type="ChEBI" id="CHEBI:57692"/>
    </cofactor>
</comment>
<name>A0ABQ4BXF0_9ACTN</name>
<evidence type="ECO:0000256" key="1">
    <source>
        <dbReference type="ARBA" id="ARBA00001974"/>
    </source>
</evidence>
<dbReference type="PROSITE" id="PS00862">
    <property type="entry name" value="OX2_COVAL_FAD"/>
    <property type="match status" value="1"/>
</dbReference>
<keyword evidence="3" id="KW-0285">Flavoprotein</keyword>
<keyword evidence="5" id="KW-0560">Oxidoreductase</keyword>
<dbReference type="Gene3D" id="3.40.462.20">
    <property type="match status" value="1"/>
</dbReference>
<feature type="domain" description="FAD-binding PCMH-type" evidence="6">
    <location>
        <begin position="40"/>
        <end position="209"/>
    </location>
</feature>
<dbReference type="Gene3D" id="3.30.43.10">
    <property type="entry name" value="Uridine Diphospho-n-acetylenolpyruvylglucosamine Reductase, domain 2"/>
    <property type="match status" value="1"/>
</dbReference>
<evidence type="ECO:0000313" key="8">
    <source>
        <dbReference type="Proteomes" id="UP000624325"/>
    </source>
</evidence>
<dbReference type="InterPro" id="IPR016169">
    <property type="entry name" value="FAD-bd_PCMH_sub2"/>
</dbReference>
<comment type="similarity">
    <text evidence="2">Belongs to the oxygen-dependent FAD-linked oxidoreductase family.</text>
</comment>
<dbReference type="PROSITE" id="PS51387">
    <property type="entry name" value="FAD_PCMH"/>
    <property type="match status" value="1"/>
</dbReference>
<dbReference type="PANTHER" id="PTHR42973:SF39">
    <property type="entry name" value="FAD-BINDING PCMH-TYPE DOMAIN-CONTAINING PROTEIN"/>
    <property type="match status" value="1"/>
</dbReference>
<dbReference type="Proteomes" id="UP000624325">
    <property type="component" value="Unassembled WGS sequence"/>
</dbReference>
<dbReference type="InterPro" id="IPR006094">
    <property type="entry name" value="Oxid_FAD_bind_N"/>
</dbReference>
<keyword evidence="4" id="KW-0274">FAD</keyword>
<dbReference type="Gene3D" id="3.30.465.10">
    <property type="match status" value="1"/>
</dbReference>
<dbReference type="PANTHER" id="PTHR42973">
    <property type="entry name" value="BINDING OXIDOREDUCTASE, PUTATIVE (AFU_ORTHOLOGUE AFUA_1G17690)-RELATED"/>
    <property type="match status" value="1"/>
</dbReference>